<feature type="domain" description="GH18" evidence="7">
    <location>
        <begin position="90"/>
        <end position="458"/>
    </location>
</feature>
<gene>
    <name evidence="8" type="primary">jg1890</name>
    <name evidence="8" type="ORF">PAEG_LOCUS8171</name>
</gene>
<evidence type="ECO:0000256" key="6">
    <source>
        <dbReference type="SAM" id="Phobius"/>
    </source>
</evidence>
<dbReference type="GO" id="GO:0008061">
    <property type="term" value="F:chitin binding"/>
    <property type="evidence" value="ECO:0007669"/>
    <property type="project" value="InterPro"/>
</dbReference>
<dbReference type="AlphaFoldDB" id="A0A8S4QZA3"/>
<evidence type="ECO:0000256" key="1">
    <source>
        <dbReference type="ARBA" id="ARBA00022801"/>
    </source>
</evidence>
<evidence type="ECO:0000256" key="2">
    <source>
        <dbReference type="ARBA" id="ARBA00023157"/>
    </source>
</evidence>
<keyword evidence="6" id="KW-1133">Transmembrane helix</keyword>
<evidence type="ECO:0000256" key="4">
    <source>
        <dbReference type="RuleBase" id="RU000489"/>
    </source>
</evidence>
<keyword evidence="6" id="KW-0812">Transmembrane</keyword>
<dbReference type="Pfam" id="PF00704">
    <property type="entry name" value="Glyco_hydro_18"/>
    <property type="match status" value="1"/>
</dbReference>
<dbReference type="FunFam" id="3.10.50.10:FF:000001">
    <property type="entry name" value="Chitinase 3-like 1"/>
    <property type="match status" value="1"/>
</dbReference>
<feature type="transmembrane region" description="Helical" evidence="6">
    <location>
        <begin position="35"/>
        <end position="57"/>
    </location>
</feature>
<dbReference type="PROSITE" id="PS51910">
    <property type="entry name" value="GH18_2"/>
    <property type="match status" value="1"/>
</dbReference>
<dbReference type="SUPFAM" id="SSF51445">
    <property type="entry name" value="(Trans)glycosidases"/>
    <property type="match status" value="1"/>
</dbReference>
<evidence type="ECO:0000256" key="5">
    <source>
        <dbReference type="RuleBase" id="RU004453"/>
    </source>
</evidence>
<dbReference type="InterPro" id="IPR001223">
    <property type="entry name" value="Glyco_hydro18_cat"/>
</dbReference>
<evidence type="ECO:0000313" key="9">
    <source>
        <dbReference type="Proteomes" id="UP000838756"/>
    </source>
</evidence>
<keyword evidence="3 4" id="KW-0326">Glycosidase</keyword>
<name>A0A8S4QZA3_9NEOP</name>
<comment type="similarity">
    <text evidence="5">Belongs to the glycosyl hydrolase 18 family.</text>
</comment>
<dbReference type="GO" id="GO:0004568">
    <property type="term" value="F:chitinase activity"/>
    <property type="evidence" value="ECO:0007669"/>
    <property type="project" value="TreeGrafter"/>
</dbReference>
<proteinExistence type="inferred from homology"/>
<dbReference type="GO" id="GO:0006032">
    <property type="term" value="P:chitin catabolic process"/>
    <property type="evidence" value="ECO:0007669"/>
    <property type="project" value="TreeGrafter"/>
</dbReference>
<comment type="caution">
    <text evidence="8">The sequence shown here is derived from an EMBL/GenBank/DDBJ whole genome shotgun (WGS) entry which is preliminary data.</text>
</comment>
<dbReference type="SMART" id="SM00636">
    <property type="entry name" value="Glyco_18"/>
    <property type="match status" value="1"/>
</dbReference>
<dbReference type="SUPFAM" id="SSF54556">
    <property type="entry name" value="Chitinase insertion domain"/>
    <property type="match status" value="1"/>
</dbReference>
<evidence type="ECO:0000256" key="3">
    <source>
        <dbReference type="ARBA" id="ARBA00023295"/>
    </source>
</evidence>
<keyword evidence="9" id="KW-1185">Reference proteome</keyword>
<dbReference type="InterPro" id="IPR001579">
    <property type="entry name" value="Glyco_hydro_18_chit_AS"/>
</dbReference>
<dbReference type="GO" id="GO:0005975">
    <property type="term" value="P:carbohydrate metabolic process"/>
    <property type="evidence" value="ECO:0007669"/>
    <property type="project" value="InterPro"/>
</dbReference>
<accession>A0A8S4QZA3</accession>
<dbReference type="PANTHER" id="PTHR11177:SF390">
    <property type="entry name" value="CHITINASE 11"/>
    <property type="match status" value="1"/>
</dbReference>
<evidence type="ECO:0000259" key="7">
    <source>
        <dbReference type="PROSITE" id="PS51910"/>
    </source>
</evidence>
<keyword evidence="6" id="KW-0472">Membrane</keyword>
<dbReference type="Proteomes" id="UP000838756">
    <property type="component" value="Unassembled WGS sequence"/>
</dbReference>
<sequence>MVFKKIQINKSDYANPINIENCAERKGHRRRCNMVLLGILLLVSCAFAALLAGALLLRRREAALQVRYRHLVAAKSLYYRSHPLPGGLSQVVSCYYDMPTPRRPGARQLLPADIHPNLCTHINVAFAQIKDKKIFLEGYQHQVISDVVKLKEINPNLKVLLSVGGAGNHGGFSEMVFNHTCRKTFIRSIKYTLKNLTLDGIDLDWEFPVVKYQNDFGNRERQHFSQLLREIRMEYNRERRDYLLTVAVAAPQIIVDAAYDVDQINLYVDFVNLMTYDFHTYTKFTPMTGLNSPLYPRASEQLYLATLNTNYTVEMYKTKGLDPFKIVVGIPTYGHTFTLVNRDNTKVGSPAVGFGTLGEQGFVNYPDICKFLNKFQNESTIKMDEDAKVPYFFKNSEWVSYDNPESVIEKAKYIRRNNLRGAMIYSLNADDYDGKCSGVEGTEKFPLAFSIKNTLRGM</sequence>
<evidence type="ECO:0000313" key="8">
    <source>
        <dbReference type="EMBL" id="CAH2227959.1"/>
    </source>
</evidence>
<dbReference type="PANTHER" id="PTHR11177">
    <property type="entry name" value="CHITINASE"/>
    <property type="match status" value="1"/>
</dbReference>
<dbReference type="PROSITE" id="PS01095">
    <property type="entry name" value="GH18_1"/>
    <property type="match status" value="1"/>
</dbReference>
<dbReference type="OrthoDB" id="76388at2759"/>
<keyword evidence="2" id="KW-1015">Disulfide bond</keyword>
<organism evidence="8 9">
    <name type="scientific">Pararge aegeria aegeria</name>
    <dbReference type="NCBI Taxonomy" id="348720"/>
    <lineage>
        <taxon>Eukaryota</taxon>
        <taxon>Metazoa</taxon>
        <taxon>Ecdysozoa</taxon>
        <taxon>Arthropoda</taxon>
        <taxon>Hexapoda</taxon>
        <taxon>Insecta</taxon>
        <taxon>Pterygota</taxon>
        <taxon>Neoptera</taxon>
        <taxon>Endopterygota</taxon>
        <taxon>Lepidoptera</taxon>
        <taxon>Glossata</taxon>
        <taxon>Ditrysia</taxon>
        <taxon>Papilionoidea</taxon>
        <taxon>Nymphalidae</taxon>
        <taxon>Satyrinae</taxon>
        <taxon>Satyrini</taxon>
        <taxon>Parargina</taxon>
        <taxon>Pararge</taxon>
    </lineage>
</organism>
<dbReference type="Gene3D" id="3.20.20.80">
    <property type="entry name" value="Glycosidases"/>
    <property type="match status" value="1"/>
</dbReference>
<dbReference type="InterPro" id="IPR029070">
    <property type="entry name" value="Chitinase_insertion_sf"/>
</dbReference>
<dbReference type="EMBL" id="CAKXAJ010023705">
    <property type="protein sequence ID" value="CAH2227959.1"/>
    <property type="molecule type" value="Genomic_DNA"/>
</dbReference>
<dbReference type="GO" id="GO:0005576">
    <property type="term" value="C:extracellular region"/>
    <property type="evidence" value="ECO:0007669"/>
    <property type="project" value="TreeGrafter"/>
</dbReference>
<dbReference type="InterPro" id="IPR050314">
    <property type="entry name" value="Glycosyl_Hydrlase_18"/>
</dbReference>
<protein>
    <submittedName>
        <fullName evidence="8">Jg1890 protein</fullName>
    </submittedName>
</protein>
<keyword evidence="1 4" id="KW-0378">Hydrolase</keyword>
<reference evidence="8" key="1">
    <citation type="submission" date="2022-03" db="EMBL/GenBank/DDBJ databases">
        <authorList>
            <person name="Lindestad O."/>
        </authorList>
    </citation>
    <scope>NUCLEOTIDE SEQUENCE</scope>
</reference>
<dbReference type="Gene3D" id="3.10.50.10">
    <property type="match status" value="1"/>
</dbReference>
<dbReference type="InterPro" id="IPR011583">
    <property type="entry name" value="Chitinase_II/V-like_cat"/>
</dbReference>
<dbReference type="InterPro" id="IPR017853">
    <property type="entry name" value="GH"/>
</dbReference>